<evidence type="ECO:0000256" key="1">
    <source>
        <dbReference type="ARBA" id="ARBA00000654"/>
    </source>
</evidence>
<keyword evidence="6" id="KW-0456">Lyase</keyword>
<dbReference type="RefSeq" id="WP_135483130.1">
    <property type="nucleotide sequence ID" value="NZ_SRMF01000003.1"/>
</dbReference>
<keyword evidence="8" id="KW-0119">Carbohydrate metabolism</keyword>
<evidence type="ECO:0000256" key="2">
    <source>
        <dbReference type="ARBA" id="ARBA00004736"/>
    </source>
</evidence>
<dbReference type="SUPFAM" id="SSF51569">
    <property type="entry name" value="Aldolase"/>
    <property type="match status" value="1"/>
</dbReference>
<gene>
    <name evidence="9" type="ORF">E4656_10245</name>
</gene>
<dbReference type="CDD" id="cd00452">
    <property type="entry name" value="KDPG_aldolase"/>
    <property type="match status" value="1"/>
</dbReference>
<dbReference type="AlphaFoldDB" id="A0A4Z0WER0"/>
<dbReference type="GO" id="GO:0008675">
    <property type="term" value="F:2-dehydro-3-deoxy-phosphogluconate aldolase activity"/>
    <property type="evidence" value="ECO:0007669"/>
    <property type="project" value="UniProtKB-EC"/>
</dbReference>
<evidence type="ECO:0000256" key="5">
    <source>
        <dbReference type="ARBA" id="ARBA00013063"/>
    </source>
</evidence>
<dbReference type="PROSITE" id="PS00160">
    <property type="entry name" value="ALDOLASE_KDPG_KHG_2"/>
    <property type="match status" value="1"/>
</dbReference>
<dbReference type="Proteomes" id="UP000297475">
    <property type="component" value="Unassembled WGS sequence"/>
</dbReference>
<evidence type="ECO:0000256" key="4">
    <source>
        <dbReference type="ARBA" id="ARBA00011233"/>
    </source>
</evidence>
<dbReference type="PANTHER" id="PTHR30246">
    <property type="entry name" value="2-KETO-3-DEOXY-6-PHOSPHOGLUCONATE ALDOLASE"/>
    <property type="match status" value="1"/>
</dbReference>
<evidence type="ECO:0000256" key="6">
    <source>
        <dbReference type="ARBA" id="ARBA00023239"/>
    </source>
</evidence>
<evidence type="ECO:0000313" key="9">
    <source>
        <dbReference type="EMBL" id="TGG93421.1"/>
    </source>
</evidence>
<comment type="caution">
    <text evidence="9">The sequence shown here is derived from an EMBL/GenBank/DDBJ whole genome shotgun (WGS) entry which is preliminary data.</text>
</comment>
<comment type="similarity">
    <text evidence="3">Belongs to the KHG/KDPG aldolase family.</text>
</comment>
<comment type="catalytic activity">
    <reaction evidence="1">
        <text>2-dehydro-3-deoxy-6-phospho-D-gluconate = D-glyceraldehyde 3-phosphate + pyruvate</text>
        <dbReference type="Rhea" id="RHEA:17089"/>
        <dbReference type="ChEBI" id="CHEBI:15361"/>
        <dbReference type="ChEBI" id="CHEBI:57569"/>
        <dbReference type="ChEBI" id="CHEBI:59776"/>
        <dbReference type="EC" id="4.1.2.14"/>
    </reaction>
</comment>
<keyword evidence="7" id="KW-0704">Schiff base</keyword>
<evidence type="ECO:0000256" key="7">
    <source>
        <dbReference type="ARBA" id="ARBA00023270"/>
    </source>
</evidence>
<dbReference type="InterPro" id="IPR013785">
    <property type="entry name" value="Aldolase_TIM"/>
</dbReference>
<evidence type="ECO:0000256" key="8">
    <source>
        <dbReference type="ARBA" id="ARBA00023277"/>
    </source>
</evidence>
<dbReference type="OrthoDB" id="9805177at2"/>
<dbReference type="NCBIfam" id="TIGR01182">
    <property type="entry name" value="eda"/>
    <property type="match status" value="1"/>
</dbReference>
<comment type="pathway">
    <text evidence="2">Carbohydrate acid metabolism; 2-dehydro-3-deoxy-D-gluconate degradation; D-glyceraldehyde 3-phosphate and pyruvate from 2-dehydro-3-deoxy-D-gluconate: step 2/2.</text>
</comment>
<proteinExistence type="inferred from homology"/>
<dbReference type="NCBIfam" id="NF004325">
    <property type="entry name" value="PRK05718.1"/>
    <property type="match status" value="1"/>
</dbReference>
<accession>A0A4Z0WER0</accession>
<dbReference type="Gene3D" id="3.20.20.70">
    <property type="entry name" value="Aldolase class I"/>
    <property type="match status" value="1"/>
</dbReference>
<comment type="subunit">
    <text evidence="4">Homotrimer.</text>
</comment>
<evidence type="ECO:0000313" key="10">
    <source>
        <dbReference type="Proteomes" id="UP000297475"/>
    </source>
</evidence>
<dbReference type="EC" id="4.1.2.14" evidence="5"/>
<dbReference type="InterPro" id="IPR031337">
    <property type="entry name" value="KDPG/KHG_AS_1"/>
</dbReference>
<name>A0A4Z0WER0_9GAMM</name>
<evidence type="ECO:0000256" key="3">
    <source>
        <dbReference type="ARBA" id="ARBA00006906"/>
    </source>
</evidence>
<dbReference type="InterPro" id="IPR000887">
    <property type="entry name" value="Aldlse_KDPG_KHG"/>
</dbReference>
<dbReference type="Pfam" id="PF01081">
    <property type="entry name" value="Aldolase"/>
    <property type="match status" value="1"/>
</dbReference>
<dbReference type="PANTHER" id="PTHR30246:SF1">
    <property type="entry name" value="2-DEHYDRO-3-DEOXY-6-PHOSPHOGALACTONATE ALDOLASE-RELATED"/>
    <property type="match status" value="1"/>
</dbReference>
<protein>
    <recommendedName>
        <fullName evidence="5">2-dehydro-3-deoxy-phosphogluconate aldolase</fullName>
        <ecNumber evidence="5">4.1.2.14</ecNumber>
    </recommendedName>
</protein>
<dbReference type="PROSITE" id="PS00159">
    <property type="entry name" value="ALDOLASE_KDPG_KHG_1"/>
    <property type="match status" value="1"/>
</dbReference>
<keyword evidence="10" id="KW-1185">Reference proteome</keyword>
<organism evidence="9 10">
    <name type="scientific">Natronospirillum operosum</name>
    <dbReference type="NCBI Taxonomy" id="2759953"/>
    <lineage>
        <taxon>Bacteria</taxon>
        <taxon>Pseudomonadati</taxon>
        <taxon>Pseudomonadota</taxon>
        <taxon>Gammaproteobacteria</taxon>
        <taxon>Oceanospirillales</taxon>
        <taxon>Natronospirillaceae</taxon>
        <taxon>Natronospirillum</taxon>
    </lineage>
</organism>
<reference evidence="9 10" key="1">
    <citation type="submission" date="2019-04" db="EMBL/GenBank/DDBJ databases">
        <title>Natronospirillum operosus gen. nov., sp. nov., a haloalkaliphilic satellite isolated from decaying biomass of laboratory culture of cyanobacterium Geitlerinema sp. and proposal of Natronospirillaceae fam. nov. and Saccharospirillaceae fam. nov.</title>
        <authorList>
            <person name="Kevbrin V."/>
            <person name="Boltyanskaya Y."/>
            <person name="Koziaeva V."/>
            <person name="Grouzdev D.S."/>
            <person name="Park M."/>
            <person name="Cho J."/>
        </authorList>
    </citation>
    <scope>NUCLEOTIDE SEQUENCE [LARGE SCALE GENOMIC DNA]</scope>
    <source>
        <strain evidence="9 10">G-116</strain>
    </source>
</reference>
<dbReference type="EMBL" id="SRMF01000003">
    <property type="protein sequence ID" value="TGG93421.1"/>
    <property type="molecule type" value="Genomic_DNA"/>
</dbReference>
<sequence length="210" mass="22089">MSASVKQILESASPVLPVIAIDNLEDAVPLAKALKAGGLTVLEVTLRTDVAFDAIKAMQGVEGITVGAGTVKNVRQLKDLEELGVDFAVSPGSTHELLEAGIESSIPFLPAVSTVSEMIKGLDTGYDCFKFFPASAFGGISALKAFYGPLPELQFCPTGGVSADNFKDYLALPNVICVGGSWVVPKNALKNRDWNHITELARQATGHSVS</sequence>
<dbReference type="InterPro" id="IPR031338">
    <property type="entry name" value="KDPG/KHG_AS_2"/>
</dbReference>